<name>A0ABU2WJP8_9GAMM</name>
<sequence length="384" mass="42852">MTRQPRFAAYPRRSPWLAGLALTVLAGPALAADRLKLILDDDVPMLHPAQLMALQSPRVDVLGITIVSGSTWRDENVAHALRMLEIIDRPEVPVVPGSAFPLVNTEKETERWESLFGKLVFKGPWMKQWVEDTVQTAPNYHAHDVVPDLPEGNPSLEASDEIAANFLIRKVREFPGEVTIIATGPLTNLALAQRLDPEFAATAKQLIYMGGSINPRQMRDSVSAAQFAREFINTPRLEFNFRWDPEAASITLRAPWKKITMIPVDPSTATELTPKLVERMSAAGTPLSKAFQDHLETGFPLWDEIATAVWLDPSIITKSSPLYVDVDTSFSAGYGQTLSWSEHYQPGLGEQLQTVVRAIDVERLENMMVELMNRPLQRGTSEQY</sequence>
<dbReference type="Pfam" id="PF01156">
    <property type="entry name" value="IU_nuc_hydro"/>
    <property type="match status" value="1"/>
</dbReference>
<evidence type="ECO:0000313" key="4">
    <source>
        <dbReference type="EMBL" id="MDT0497536.1"/>
    </source>
</evidence>
<protein>
    <submittedName>
        <fullName evidence="4">Nucleoside hydrolase</fullName>
    </submittedName>
</protein>
<dbReference type="InterPro" id="IPR001910">
    <property type="entry name" value="Inosine/uridine_hydrolase_dom"/>
</dbReference>
<dbReference type="InterPro" id="IPR036452">
    <property type="entry name" value="Ribo_hydro-like"/>
</dbReference>
<proteinExistence type="predicted"/>
<dbReference type="Proteomes" id="UP001254608">
    <property type="component" value="Unassembled WGS sequence"/>
</dbReference>
<gene>
    <name evidence="4" type="ORF">RM530_09195</name>
</gene>
<dbReference type="RefSeq" id="WP_311364929.1">
    <property type="nucleotide sequence ID" value="NZ_JAVRIC010000011.1"/>
</dbReference>
<evidence type="ECO:0000313" key="5">
    <source>
        <dbReference type="Proteomes" id="UP001254608"/>
    </source>
</evidence>
<keyword evidence="5" id="KW-1185">Reference proteome</keyword>
<dbReference type="SUPFAM" id="SSF53590">
    <property type="entry name" value="Nucleoside hydrolase"/>
    <property type="match status" value="1"/>
</dbReference>
<reference evidence="4 5" key="1">
    <citation type="submission" date="2023-09" db="EMBL/GenBank/DDBJ databases">
        <authorList>
            <person name="Rey-Velasco X."/>
        </authorList>
    </citation>
    <scope>NUCLEOTIDE SEQUENCE [LARGE SCALE GENOMIC DNA]</scope>
    <source>
        <strain evidence="4 5">W345</strain>
    </source>
</reference>
<evidence type="ECO:0000256" key="2">
    <source>
        <dbReference type="ARBA" id="ARBA00023295"/>
    </source>
</evidence>
<keyword evidence="2" id="KW-0326">Glycosidase</keyword>
<dbReference type="Gene3D" id="3.90.245.10">
    <property type="entry name" value="Ribonucleoside hydrolase-like"/>
    <property type="match status" value="1"/>
</dbReference>
<dbReference type="PANTHER" id="PTHR12304">
    <property type="entry name" value="INOSINE-URIDINE PREFERRING NUCLEOSIDE HYDROLASE"/>
    <property type="match status" value="1"/>
</dbReference>
<accession>A0ABU2WJP8</accession>
<dbReference type="PANTHER" id="PTHR12304:SF4">
    <property type="entry name" value="URIDINE NUCLEOSIDASE"/>
    <property type="match status" value="1"/>
</dbReference>
<evidence type="ECO:0000256" key="1">
    <source>
        <dbReference type="ARBA" id="ARBA00022801"/>
    </source>
</evidence>
<feature type="domain" description="Inosine/uridine-preferring nucleoside hydrolase" evidence="3">
    <location>
        <begin position="49"/>
        <end position="364"/>
    </location>
</feature>
<evidence type="ECO:0000259" key="3">
    <source>
        <dbReference type="Pfam" id="PF01156"/>
    </source>
</evidence>
<comment type="caution">
    <text evidence="4">The sequence shown here is derived from an EMBL/GenBank/DDBJ whole genome shotgun (WGS) entry which is preliminary data.</text>
</comment>
<dbReference type="EMBL" id="JAVRIC010000011">
    <property type="protein sequence ID" value="MDT0497536.1"/>
    <property type="molecule type" value="Genomic_DNA"/>
</dbReference>
<organism evidence="4 5">
    <name type="scientific">Banduia mediterranea</name>
    <dbReference type="NCBI Taxonomy" id="3075609"/>
    <lineage>
        <taxon>Bacteria</taxon>
        <taxon>Pseudomonadati</taxon>
        <taxon>Pseudomonadota</taxon>
        <taxon>Gammaproteobacteria</taxon>
        <taxon>Nevskiales</taxon>
        <taxon>Algiphilaceae</taxon>
        <taxon>Banduia</taxon>
    </lineage>
</organism>
<dbReference type="GO" id="GO:0016787">
    <property type="term" value="F:hydrolase activity"/>
    <property type="evidence" value="ECO:0007669"/>
    <property type="project" value="UniProtKB-KW"/>
</dbReference>
<dbReference type="InterPro" id="IPR023186">
    <property type="entry name" value="IUNH"/>
</dbReference>
<keyword evidence="1 4" id="KW-0378">Hydrolase</keyword>